<accession>A0AAW1HVA4</accession>
<dbReference type="InterPro" id="IPR003599">
    <property type="entry name" value="Ig_sub"/>
</dbReference>
<dbReference type="InterPro" id="IPR013783">
    <property type="entry name" value="Ig-like_fold"/>
</dbReference>
<evidence type="ECO:0000313" key="10">
    <source>
        <dbReference type="EMBL" id="KAK9680302.1"/>
    </source>
</evidence>
<comment type="caution">
    <text evidence="10">The sequence shown here is derived from an EMBL/GenBank/DDBJ whole genome shotgun (WGS) entry which is preliminary data.</text>
</comment>
<protein>
    <recommendedName>
        <fullName evidence="9">Ig-like domain-containing protein</fullName>
    </recommendedName>
</protein>
<comment type="subcellular location">
    <subcellularLocation>
        <location evidence="1">Cell membrane</location>
    </subcellularLocation>
</comment>
<sequence length="425" mass="47853">MLSPSTILQRVHSAFGGIDGSKPELYICISIMDWFKVHRLYFRVAWLQVNSQTVLTIHIHVITKNRRIGVTHGEHQTWYLHIKNVRKADEGYYMCQINTDPMMSQMGYLTVVVAPDILDYATSTDMIVREGSNVNLKCMARGSPEPSITWKREGGDLIRLPSGEEVAGVNGSTLNISRVNRRQMGPYLCIASNGVPPSVSKRIMLIVHFPPMIWIQNQMVGAYEGEHVTLECHSEAFPKPINYWTTDTGEIVPQSDKYELETLENNYKVIMKLKIKSISTLDFGSYKCVSKNSLGDTDGSIQLYAIPRPSKRSNGTSKREWETAAKHLLEPLTSTGSNIRYVNLGRALAEEVVLRRGKGESGGIGKRKRSRGWWVGSARKNTKGESGEFLKQHVTPIIFHFCPSGYRLTLARPVLFSAGKHEFCF</sequence>
<dbReference type="Gene3D" id="2.60.40.10">
    <property type="entry name" value="Immunoglobulins"/>
    <property type="match status" value="3"/>
</dbReference>
<dbReference type="AlphaFoldDB" id="A0AAW1HVA4"/>
<evidence type="ECO:0000256" key="2">
    <source>
        <dbReference type="ARBA" id="ARBA00022475"/>
    </source>
</evidence>
<organism evidence="10 11">
    <name type="scientific">Popillia japonica</name>
    <name type="common">Japanese beetle</name>
    <dbReference type="NCBI Taxonomy" id="7064"/>
    <lineage>
        <taxon>Eukaryota</taxon>
        <taxon>Metazoa</taxon>
        <taxon>Ecdysozoa</taxon>
        <taxon>Arthropoda</taxon>
        <taxon>Hexapoda</taxon>
        <taxon>Insecta</taxon>
        <taxon>Pterygota</taxon>
        <taxon>Neoptera</taxon>
        <taxon>Endopterygota</taxon>
        <taxon>Coleoptera</taxon>
        <taxon>Polyphaga</taxon>
        <taxon>Scarabaeiformia</taxon>
        <taxon>Scarabaeidae</taxon>
        <taxon>Rutelinae</taxon>
        <taxon>Popillia</taxon>
    </lineage>
</organism>
<dbReference type="PANTHER" id="PTHR12231">
    <property type="entry name" value="CTX-RELATED TYPE I TRANSMEMBRANE PROTEIN"/>
    <property type="match status" value="1"/>
</dbReference>
<evidence type="ECO:0000256" key="7">
    <source>
        <dbReference type="ARBA" id="ARBA00023180"/>
    </source>
</evidence>
<dbReference type="Pfam" id="PF13927">
    <property type="entry name" value="Ig_3"/>
    <property type="match status" value="2"/>
</dbReference>
<dbReference type="InterPro" id="IPR036179">
    <property type="entry name" value="Ig-like_dom_sf"/>
</dbReference>
<dbReference type="GO" id="GO:0043005">
    <property type="term" value="C:neuron projection"/>
    <property type="evidence" value="ECO:0007669"/>
    <property type="project" value="TreeGrafter"/>
</dbReference>
<feature type="domain" description="Ig-like" evidence="9">
    <location>
        <begin position="115"/>
        <end position="200"/>
    </location>
</feature>
<dbReference type="InterPro" id="IPR003598">
    <property type="entry name" value="Ig_sub2"/>
</dbReference>
<dbReference type="SMART" id="SM00408">
    <property type="entry name" value="IGc2"/>
    <property type="match status" value="2"/>
</dbReference>
<keyword evidence="11" id="KW-1185">Reference proteome</keyword>
<keyword evidence="2" id="KW-1003">Cell membrane</keyword>
<dbReference type="InterPro" id="IPR007110">
    <property type="entry name" value="Ig-like_dom"/>
</dbReference>
<dbReference type="InterPro" id="IPR051170">
    <property type="entry name" value="Neural/epithelial_adhesion"/>
</dbReference>
<evidence type="ECO:0000256" key="3">
    <source>
        <dbReference type="ARBA" id="ARBA00022729"/>
    </source>
</evidence>
<dbReference type="FunFam" id="2.60.40.10:FF:000376">
    <property type="entry name" value="CLUMA_CG000981, isoform A"/>
    <property type="match status" value="1"/>
</dbReference>
<reference evidence="10 11" key="1">
    <citation type="journal article" date="2024" name="BMC Genomics">
        <title>De novo assembly and annotation of Popillia japonica's genome with initial clues to its potential as an invasive pest.</title>
        <authorList>
            <person name="Cucini C."/>
            <person name="Boschi S."/>
            <person name="Funari R."/>
            <person name="Cardaioli E."/>
            <person name="Iannotti N."/>
            <person name="Marturano G."/>
            <person name="Paoli F."/>
            <person name="Bruttini M."/>
            <person name="Carapelli A."/>
            <person name="Frati F."/>
            <person name="Nardi F."/>
        </authorList>
    </citation>
    <scope>NUCLEOTIDE SEQUENCE [LARGE SCALE GENOMIC DNA]</scope>
    <source>
        <strain evidence="10">DMR45628</strain>
    </source>
</reference>
<evidence type="ECO:0000256" key="5">
    <source>
        <dbReference type="ARBA" id="ARBA00023136"/>
    </source>
</evidence>
<feature type="domain" description="Ig-like" evidence="9">
    <location>
        <begin position="210"/>
        <end position="302"/>
    </location>
</feature>
<evidence type="ECO:0000256" key="4">
    <source>
        <dbReference type="ARBA" id="ARBA00022737"/>
    </source>
</evidence>
<keyword evidence="8" id="KW-0393">Immunoglobulin domain</keyword>
<evidence type="ECO:0000256" key="8">
    <source>
        <dbReference type="ARBA" id="ARBA00023319"/>
    </source>
</evidence>
<keyword evidence="6" id="KW-1015">Disulfide bond</keyword>
<keyword evidence="4" id="KW-0677">Repeat</keyword>
<dbReference type="SUPFAM" id="SSF48726">
    <property type="entry name" value="Immunoglobulin"/>
    <property type="match status" value="3"/>
</dbReference>
<dbReference type="PANTHER" id="PTHR12231:SF272">
    <property type="entry name" value="DPR-INTERACTING PROTEIN THETA"/>
    <property type="match status" value="1"/>
</dbReference>
<proteinExistence type="predicted"/>
<dbReference type="EMBL" id="JASPKY010000914">
    <property type="protein sequence ID" value="KAK9680302.1"/>
    <property type="molecule type" value="Genomic_DNA"/>
</dbReference>
<dbReference type="SMART" id="SM00409">
    <property type="entry name" value="IG"/>
    <property type="match status" value="3"/>
</dbReference>
<dbReference type="PROSITE" id="PS50835">
    <property type="entry name" value="IG_LIKE"/>
    <property type="match status" value="2"/>
</dbReference>
<evidence type="ECO:0000259" key="9">
    <source>
        <dbReference type="PROSITE" id="PS50835"/>
    </source>
</evidence>
<keyword evidence="7" id="KW-0325">Glycoprotein</keyword>
<keyword evidence="3" id="KW-0732">Signal</keyword>
<dbReference type="Proteomes" id="UP001458880">
    <property type="component" value="Unassembled WGS sequence"/>
</dbReference>
<dbReference type="FunFam" id="2.60.40.10:FF:000328">
    <property type="entry name" value="CLUMA_CG000981, isoform A"/>
    <property type="match status" value="1"/>
</dbReference>
<gene>
    <name evidence="10" type="ORF">QE152_g39203</name>
</gene>
<keyword evidence="5" id="KW-0472">Membrane</keyword>
<evidence type="ECO:0000256" key="6">
    <source>
        <dbReference type="ARBA" id="ARBA00023157"/>
    </source>
</evidence>
<dbReference type="GO" id="GO:0005886">
    <property type="term" value="C:plasma membrane"/>
    <property type="evidence" value="ECO:0007669"/>
    <property type="project" value="UniProtKB-SubCell"/>
</dbReference>
<name>A0AAW1HVA4_POPJA</name>
<evidence type="ECO:0000256" key="1">
    <source>
        <dbReference type="ARBA" id="ARBA00004236"/>
    </source>
</evidence>
<evidence type="ECO:0000313" key="11">
    <source>
        <dbReference type="Proteomes" id="UP001458880"/>
    </source>
</evidence>